<keyword evidence="5 6" id="KW-0472">Membrane</keyword>
<proteinExistence type="predicted"/>
<keyword evidence="9" id="KW-1185">Reference proteome</keyword>
<feature type="transmembrane region" description="Helical" evidence="6">
    <location>
        <begin position="163"/>
        <end position="183"/>
    </location>
</feature>
<feature type="transmembrane region" description="Helical" evidence="6">
    <location>
        <begin position="40"/>
        <end position="63"/>
    </location>
</feature>
<dbReference type="PROSITE" id="PS50850">
    <property type="entry name" value="MFS"/>
    <property type="match status" value="1"/>
</dbReference>
<accession>A0ABQ3ISR1</accession>
<feature type="transmembrane region" description="Helical" evidence="6">
    <location>
        <begin position="100"/>
        <end position="122"/>
    </location>
</feature>
<evidence type="ECO:0000259" key="7">
    <source>
        <dbReference type="PROSITE" id="PS50850"/>
    </source>
</evidence>
<dbReference type="Pfam" id="PF07690">
    <property type="entry name" value="MFS_1"/>
    <property type="match status" value="1"/>
</dbReference>
<evidence type="ECO:0000256" key="4">
    <source>
        <dbReference type="ARBA" id="ARBA00022989"/>
    </source>
</evidence>
<dbReference type="EMBL" id="BNAU01000002">
    <property type="protein sequence ID" value="GHE92978.1"/>
    <property type="molecule type" value="Genomic_DNA"/>
</dbReference>
<dbReference type="PANTHER" id="PTHR23501:SF191">
    <property type="entry name" value="VACUOLAR BASIC AMINO ACID TRANSPORTER 4"/>
    <property type="match status" value="1"/>
</dbReference>
<dbReference type="Proteomes" id="UP000605897">
    <property type="component" value="Unassembled WGS sequence"/>
</dbReference>
<feature type="transmembrane region" description="Helical" evidence="6">
    <location>
        <begin position="291"/>
        <end position="315"/>
    </location>
</feature>
<feature type="transmembrane region" description="Helical" evidence="6">
    <location>
        <begin position="358"/>
        <end position="380"/>
    </location>
</feature>
<feature type="domain" description="Major facilitator superfamily (MFS) profile" evidence="7">
    <location>
        <begin position="10"/>
        <end position="389"/>
    </location>
</feature>
<keyword evidence="3 6" id="KW-0812">Transmembrane</keyword>
<dbReference type="Gene3D" id="1.20.1250.20">
    <property type="entry name" value="MFS general substrate transporter like domains"/>
    <property type="match status" value="1"/>
</dbReference>
<feature type="transmembrane region" description="Helical" evidence="6">
    <location>
        <begin position="75"/>
        <end position="94"/>
    </location>
</feature>
<evidence type="ECO:0000256" key="1">
    <source>
        <dbReference type="ARBA" id="ARBA00004429"/>
    </source>
</evidence>
<evidence type="ECO:0000256" key="3">
    <source>
        <dbReference type="ARBA" id="ARBA00022692"/>
    </source>
</evidence>
<feature type="transmembrane region" description="Helical" evidence="6">
    <location>
        <begin position="327"/>
        <end position="352"/>
    </location>
</feature>
<feature type="transmembrane region" description="Helical" evidence="6">
    <location>
        <begin position="134"/>
        <end position="157"/>
    </location>
</feature>
<comment type="subcellular location">
    <subcellularLocation>
        <location evidence="1">Cell inner membrane</location>
        <topology evidence="1">Multi-pass membrane protein</topology>
    </subcellularLocation>
</comment>
<feature type="transmembrane region" description="Helical" evidence="6">
    <location>
        <begin position="210"/>
        <end position="233"/>
    </location>
</feature>
<keyword evidence="4 6" id="KW-1133">Transmembrane helix</keyword>
<evidence type="ECO:0000313" key="8">
    <source>
        <dbReference type="EMBL" id="GHE92978.1"/>
    </source>
</evidence>
<dbReference type="SUPFAM" id="SSF103473">
    <property type="entry name" value="MFS general substrate transporter"/>
    <property type="match status" value="1"/>
</dbReference>
<dbReference type="InterPro" id="IPR011701">
    <property type="entry name" value="MFS"/>
</dbReference>
<feature type="transmembrane region" description="Helical" evidence="6">
    <location>
        <begin position="265"/>
        <end position="285"/>
    </location>
</feature>
<gene>
    <name evidence="8" type="ORF">GCM10017786_27160</name>
</gene>
<feature type="transmembrane region" description="Helical" evidence="6">
    <location>
        <begin position="239"/>
        <end position="258"/>
    </location>
</feature>
<sequence>MCEMHAKNLAFAALLLGMLMAQLDTTVVVAALPALQSELAAGTAVAGVTTAYLVTVTFATLVLGRLGDRYGRRAVFTGSVVVFAAASAACAAAPDIATLVAARAVQGIGGSGLVVTAMSALGELFDRDQLIRRAGWQTAVFALASVGGPPLGALLVAGPGWRGIFLVNLPLCLLALVLGLPGLPTRTGRTPPLRPAVRAMFDDRTVRRSVLVTALSGLALFGTFTYVSLAIGLVGATPALLTAMTAGQLVTSASFAAWARRRPDLAAWGRLGCGCGLAGLVLLAVAPHVGVAVLVPGLFLTGAAFGLTASAYTLLVQTTAAKDVLGASMGVLAFARQAGGVLGTAGLGAIAVGVTGGFGGAGLTTAFTAAAVAMAVALAVTPGKAASSSSPS</sequence>
<evidence type="ECO:0000256" key="5">
    <source>
        <dbReference type="ARBA" id="ARBA00023136"/>
    </source>
</evidence>
<evidence type="ECO:0000256" key="2">
    <source>
        <dbReference type="ARBA" id="ARBA00022448"/>
    </source>
</evidence>
<comment type="caution">
    <text evidence="8">The sequence shown here is derived from an EMBL/GenBank/DDBJ whole genome shotgun (WGS) entry which is preliminary data.</text>
</comment>
<reference evidence="9" key="1">
    <citation type="journal article" date="2019" name="Int. J. Syst. Evol. Microbiol.">
        <title>The Global Catalogue of Microorganisms (GCM) 10K type strain sequencing project: providing services to taxonomists for standard genome sequencing and annotation.</title>
        <authorList>
            <consortium name="The Broad Institute Genomics Platform"/>
            <consortium name="The Broad Institute Genome Sequencing Center for Infectious Disease"/>
            <person name="Wu L."/>
            <person name="Ma J."/>
        </authorList>
    </citation>
    <scope>NUCLEOTIDE SEQUENCE [LARGE SCALE GENOMIC DNA]</scope>
    <source>
        <strain evidence="9">CGMCC 4.7677</strain>
    </source>
</reference>
<dbReference type="InterPro" id="IPR036259">
    <property type="entry name" value="MFS_trans_sf"/>
</dbReference>
<keyword evidence="2" id="KW-0813">Transport</keyword>
<dbReference type="InterPro" id="IPR020846">
    <property type="entry name" value="MFS_dom"/>
</dbReference>
<protein>
    <recommendedName>
        <fullName evidence="7">Major facilitator superfamily (MFS) profile domain-containing protein</fullName>
    </recommendedName>
</protein>
<organism evidence="8 9">
    <name type="scientific">Amycolatopsis deserti</name>
    <dbReference type="NCBI Taxonomy" id="185696"/>
    <lineage>
        <taxon>Bacteria</taxon>
        <taxon>Bacillati</taxon>
        <taxon>Actinomycetota</taxon>
        <taxon>Actinomycetes</taxon>
        <taxon>Pseudonocardiales</taxon>
        <taxon>Pseudonocardiaceae</taxon>
        <taxon>Amycolatopsis</taxon>
    </lineage>
</organism>
<dbReference type="PANTHER" id="PTHR23501">
    <property type="entry name" value="MAJOR FACILITATOR SUPERFAMILY"/>
    <property type="match status" value="1"/>
</dbReference>
<evidence type="ECO:0000313" key="9">
    <source>
        <dbReference type="Proteomes" id="UP000605897"/>
    </source>
</evidence>
<name>A0ABQ3ISR1_9PSEU</name>
<evidence type="ECO:0000256" key="6">
    <source>
        <dbReference type="SAM" id="Phobius"/>
    </source>
</evidence>